<keyword evidence="1" id="KW-0732">Signal</keyword>
<dbReference type="EMBL" id="JAODUO010001882">
    <property type="protein sequence ID" value="KAK2157302.1"/>
    <property type="molecule type" value="Genomic_DNA"/>
</dbReference>
<protein>
    <recommendedName>
        <fullName evidence="4">Secreted protein</fullName>
    </recommendedName>
</protein>
<organism evidence="2 3">
    <name type="scientific">Ridgeia piscesae</name>
    <name type="common">Tubeworm</name>
    <dbReference type="NCBI Taxonomy" id="27915"/>
    <lineage>
        <taxon>Eukaryota</taxon>
        <taxon>Metazoa</taxon>
        <taxon>Spiralia</taxon>
        <taxon>Lophotrochozoa</taxon>
        <taxon>Annelida</taxon>
        <taxon>Polychaeta</taxon>
        <taxon>Sedentaria</taxon>
        <taxon>Canalipalpata</taxon>
        <taxon>Sabellida</taxon>
        <taxon>Siboglinidae</taxon>
        <taxon>Ridgeia</taxon>
    </lineage>
</organism>
<dbReference type="AlphaFoldDB" id="A0AAD9JQG9"/>
<comment type="caution">
    <text evidence="2">The sequence shown here is derived from an EMBL/GenBank/DDBJ whole genome shotgun (WGS) entry which is preliminary data.</text>
</comment>
<accession>A0AAD9JQG9</accession>
<evidence type="ECO:0008006" key="4">
    <source>
        <dbReference type="Google" id="ProtNLM"/>
    </source>
</evidence>
<evidence type="ECO:0000313" key="3">
    <source>
        <dbReference type="Proteomes" id="UP001209878"/>
    </source>
</evidence>
<keyword evidence="3" id="KW-1185">Reference proteome</keyword>
<name>A0AAD9JQG9_RIDPI</name>
<evidence type="ECO:0000313" key="2">
    <source>
        <dbReference type="EMBL" id="KAK2157302.1"/>
    </source>
</evidence>
<evidence type="ECO:0000256" key="1">
    <source>
        <dbReference type="SAM" id="SignalP"/>
    </source>
</evidence>
<gene>
    <name evidence="2" type="ORF">NP493_1882g00009</name>
</gene>
<dbReference type="Proteomes" id="UP001209878">
    <property type="component" value="Unassembled WGS sequence"/>
</dbReference>
<proteinExistence type="predicted"/>
<reference evidence="2" key="1">
    <citation type="journal article" date="2023" name="Mol. Biol. Evol.">
        <title>Third-Generation Sequencing Reveals the Adaptive Role of the Epigenome in Three Deep-Sea Polychaetes.</title>
        <authorList>
            <person name="Perez M."/>
            <person name="Aroh O."/>
            <person name="Sun Y."/>
            <person name="Lan Y."/>
            <person name="Juniper S.K."/>
            <person name="Young C.R."/>
            <person name="Angers B."/>
            <person name="Qian P.Y."/>
        </authorList>
    </citation>
    <scope>NUCLEOTIDE SEQUENCE</scope>
    <source>
        <strain evidence="2">R07B-5</strain>
    </source>
</reference>
<feature type="chain" id="PRO_5042072803" description="Secreted protein" evidence="1">
    <location>
        <begin position="23"/>
        <end position="107"/>
    </location>
</feature>
<sequence length="107" mass="12469">MALMKLAIVYCLSLVHLSPTSGDWMMTLTLPTRNTEQRQRVFRVNRQDPFTTKRHRLLNTRDDRLCRRVCETCTKHLSIRWSALCWSECEHGGTAFDACLVVLSTLR</sequence>
<feature type="signal peptide" evidence="1">
    <location>
        <begin position="1"/>
        <end position="22"/>
    </location>
</feature>